<evidence type="ECO:0000313" key="1">
    <source>
        <dbReference type="EMBL" id="CAF1023490.1"/>
    </source>
</evidence>
<dbReference type="EMBL" id="CAJNOM010001224">
    <property type="protein sequence ID" value="CAF1599087.1"/>
    <property type="molecule type" value="Genomic_DNA"/>
</dbReference>
<evidence type="ECO:0000313" key="5">
    <source>
        <dbReference type="Proteomes" id="UP000663832"/>
    </source>
</evidence>
<comment type="caution">
    <text evidence="3">The sequence shown here is derived from an EMBL/GenBank/DDBJ whole genome shotgun (WGS) entry which is preliminary data.</text>
</comment>
<gene>
    <name evidence="1" type="ORF">BJG266_LOCUS17127</name>
    <name evidence="3" type="ORF">BJG266_LOCUS35287</name>
    <name evidence="2" type="ORF">QVE165_LOCUS17219</name>
    <name evidence="4" type="ORF">QVE165_LOCUS52339</name>
</gene>
<dbReference type="Proteomes" id="UP000663877">
    <property type="component" value="Unassembled WGS sequence"/>
</dbReference>
<evidence type="ECO:0000313" key="2">
    <source>
        <dbReference type="EMBL" id="CAF1043754.1"/>
    </source>
</evidence>
<evidence type="ECO:0000313" key="3">
    <source>
        <dbReference type="EMBL" id="CAF1357171.1"/>
    </source>
</evidence>
<dbReference type="EMBL" id="CAJNOM010000099">
    <property type="protein sequence ID" value="CAF1043754.1"/>
    <property type="molecule type" value="Genomic_DNA"/>
</dbReference>
<evidence type="ECO:0000313" key="4">
    <source>
        <dbReference type="EMBL" id="CAF1599087.1"/>
    </source>
</evidence>
<name>A0A815HTY5_9BILA</name>
<dbReference type="AlphaFoldDB" id="A0A815HTY5"/>
<dbReference type="EMBL" id="CAJNOI010000082">
    <property type="protein sequence ID" value="CAF1023490.1"/>
    <property type="molecule type" value="Genomic_DNA"/>
</dbReference>
<dbReference type="EMBL" id="CAJNOI010000873">
    <property type="protein sequence ID" value="CAF1357171.1"/>
    <property type="molecule type" value="Genomic_DNA"/>
</dbReference>
<evidence type="ECO:0000313" key="6">
    <source>
        <dbReference type="Proteomes" id="UP000663877"/>
    </source>
</evidence>
<accession>A0A815HTY5</accession>
<proteinExistence type="predicted"/>
<keyword evidence="5" id="KW-1185">Reference proteome</keyword>
<protein>
    <submittedName>
        <fullName evidence="3">Uncharacterized protein</fullName>
    </submittedName>
</protein>
<organism evidence="3 6">
    <name type="scientific">Adineta steineri</name>
    <dbReference type="NCBI Taxonomy" id="433720"/>
    <lineage>
        <taxon>Eukaryota</taxon>
        <taxon>Metazoa</taxon>
        <taxon>Spiralia</taxon>
        <taxon>Gnathifera</taxon>
        <taxon>Rotifera</taxon>
        <taxon>Eurotatoria</taxon>
        <taxon>Bdelloidea</taxon>
        <taxon>Adinetida</taxon>
        <taxon>Adinetidae</taxon>
        <taxon>Adineta</taxon>
    </lineage>
</organism>
<dbReference type="Proteomes" id="UP000663832">
    <property type="component" value="Unassembled WGS sequence"/>
</dbReference>
<reference evidence="3" key="1">
    <citation type="submission" date="2021-02" db="EMBL/GenBank/DDBJ databases">
        <authorList>
            <person name="Nowell W R."/>
        </authorList>
    </citation>
    <scope>NUCLEOTIDE SEQUENCE</scope>
</reference>
<sequence length="82" mass="9095">MFITNYVLRAKRELIKTNLGGHETNAHVAGDDNKINFYGKPESPEETTLIRKAGDQVSKILEGGTSIVVAPAKWLANIQDNW</sequence>